<evidence type="ECO:0000259" key="10">
    <source>
        <dbReference type="PROSITE" id="PS50268"/>
    </source>
</evidence>
<evidence type="ECO:0000313" key="11">
    <source>
        <dbReference type="EMBL" id="CAB1425057.1"/>
    </source>
</evidence>
<proteinExistence type="predicted"/>
<evidence type="ECO:0000256" key="8">
    <source>
        <dbReference type="PROSITE-ProRule" id="PRU00043"/>
    </source>
</evidence>
<dbReference type="Proteomes" id="UP001153269">
    <property type="component" value="Unassembled WGS sequence"/>
</dbReference>
<keyword evidence="5" id="KW-0130">Cell adhesion</keyword>
<evidence type="ECO:0000256" key="5">
    <source>
        <dbReference type="ARBA" id="ARBA00022889"/>
    </source>
</evidence>
<dbReference type="Pfam" id="PF00028">
    <property type="entry name" value="Cadherin"/>
    <property type="match status" value="1"/>
</dbReference>
<evidence type="ECO:0000313" key="12">
    <source>
        <dbReference type="Proteomes" id="UP001153269"/>
    </source>
</evidence>
<reference evidence="11" key="1">
    <citation type="submission" date="2020-03" db="EMBL/GenBank/DDBJ databases">
        <authorList>
            <person name="Weist P."/>
        </authorList>
    </citation>
    <scope>NUCLEOTIDE SEQUENCE</scope>
</reference>
<comment type="caution">
    <text evidence="11">The sequence shown here is derived from an EMBL/GenBank/DDBJ whole genome shotgun (WGS) entry which is preliminary data.</text>
</comment>
<keyword evidence="4 8" id="KW-0106">Calcium</keyword>
<dbReference type="PRINTS" id="PR00205">
    <property type="entry name" value="CADHERIN"/>
</dbReference>
<dbReference type="PANTHER" id="PTHR24025">
    <property type="entry name" value="DESMOGLEIN FAMILY MEMBER"/>
    <property type="match status" value="1"/>
</dbReference>
<dbReference type="Gene3D" id="2.60.40.60">
    <property type="entry name" value="Cadherins"/>
    <property type="match status" value="2"/>
</dbReference>
<evidence type="ECO:0000256" key="7">
    <source>
        <dbReference type="ARBA" id="ARBA00023136"/>
    </source>
</evidence>
<dbReference type="GO" id="GO:0007156">
    <property type="term" value="P:homophilic cell adhesion via plasma membrane adhesion molecules"/>
    <property type="evidence" value="ECO:0007669"/>
    <property type="project" value="InterPro"/>
</dbReference>
<evidence type="ECO:0000256" key="6">
    <source>
        <dbReference type="ARBA" id="ARBA00022989"/>
    </source>
</evidence>
<dbReference type="InterPro" id="IPR015919">
    <property type="entry name" value="Cadherin-like_sf"/>
</dbReference>
<keyword evidence="12" id="KW-1185">Reference proteome</keyword>
<keyword evidence="6" id="KW-1133">Transmembrane helix</keyword>
<accession>A0A9N7YFV5</accession>
<protein>
    <recommendedName>
        <fullName evidence="10">Cadherin domain-containing protein</fullName>
    </recommendedName>
</protein>
<evidence type="ECO:0000256" key="4">
    <source>
        <dbReference type="ARBA" id="ARBA00022837"/>
    </source>
</evidence>
<dbReference type="GO" id="GO:0016020">
    <property type="term" value="C:membrane"/>
    <property type="evidence" value="ECO:0007669"/>
    <property type="project" value="UniProtKB-SubCell"/>
</dbReference>
<keyword evidence="2" id="KW-0812">Transmembrane</keyword>
<sequence length="193" mass="21203">MVNATDPDQGTGGSVLFSFQPPSPFFAIDGARGIVTVIRPLDYEATSAFQLTVNATDQDKTRPLSRLANLAITITDVQDMDPIFTNLPYSTNIEEDVPLGHEVRKITAIDQDLGRPRGIGYTIISACEHPVRHCHRSETDNSSGPPPCIQVRKIAHRSRGSAPRPAHSLRDTRPELLHVKELVTDSSAAQWKQ</sequence>
<dbReference type="GO" id="GO:0005509">
    <property type="term" value="F:calcium ion binding"/>
    <property type="evidence" value="ECO:0007669"/>
    <property type="project" value="UniProtKB-UniRule"/>
</dbReference>
<evidence type="ECO:0000256" key="9">
    <source>
        <dbReference type="SAM" id="MobiDB-lite"/>
    </source>
</evidence>
<dbReference type="InterPro" id="IPR050971">
    <property type="entry name" value="Cadherin-domain_protein"/>
</dbReference>
<dbReference type="PANTHER" id="PTHR24025:SF23">
    <property type="entry name" value="NEURAL-CADHERIN"/>
    <property type="match status" value="1"/>
</dbReference>
<evidence type="ECO:0000256" key="1">
    <source>
        <dbReference type="ARBA" id="ARBA00004370"/>
    </source>
</evidence>
<name>A0A9N7YFV5_PLEPL</name>
<evidence type="ECO:0000256" key="2">
    <source>
        <dbReference type="ARBA" id="ARBA00022692"/>
    </source>
</evidence>
<gene>
    <name evidence="11" type="ORF">PLEPLA_LOCUS12987</name>
</gene>
<dbReference type="CDD" id="cd11304">
    <property type="entry name" value="Cadherin_repeat"/>
    <property type="match status" value="2"/>
</dbReference>
<feature type="domain" description="Cadherin" evidence="10">
    <location>
        <begin position="2"/>
        <end position="84"/>
    </location>
</feature>
<dbReference type="EMBL" id="CADEAL010000779">
    <property type="protein sequence ID" value="CAB1425057.1"/>
    <property type="molecule type" value="Genomic_DNA"/>
</dbReference>
<keyword evidence="3" id="KW-0677">Repeat</keyword>
<dbReference type="SMART" id="SM00112">
    <property type="entry name" value="CA"/>
    <property type="match status" value="1"/>
</dbReference>
<keyword evidence="7" id="KW-0472">Membrane</keyword>
<organism evidence="11 12">
    <name type="scientific">Pleuronectes platessa</name>
    <name type="common">European plaice</name>
    <dbReference type="NCBI Taxonomy" id="8262"/>
    <lineage>
        <taxon>Eukaryota</taxon>
        <taxon>Metazoa</taxon>
        <taxon>Chordata</taxon>
        <taxon>Craniata</taxon>
        <taxon>Vertebrata</taxon>
        <taxon>Euteleostomi</taxon>
        <taxon>Actinopterygii</taxon>
        <taxon>Neopterygii</taxon>
        <taxon>Teleostei</taxon>
        <taxon>Neoteleostei</taxon>
        <taxon>Acanthomorphata</taxon>
        <taxon>Carangaria</taxon>
        <taxon>Pleuronectiformes</taxon>
        <taxon>Pleuronectoidei</taxon>
        <taxon>Pleuronectidae</taxon>
        <taxon>Pleuronectes</taxon>
    </lineage>
</organism>
<evidence type="ECO:0000256" key="3">
    <source>
        <dbReference type="ARBA" id="ARBA00022737"/>
    </source>
</evidence>
<comment type="subcellular location">
    <subcellularLocation>
        <location evidence="1">Membrane</location>
    </subcellularLocation>
</comment>
<dbReference type="GO" id="GO:0005911">
    <property type="term" value="C:cell-cell junction"/>
    <property type="evidence" value="ECO:0007669"/>
    <property type="project" value="TreeGrafter"/>
</dbReference>
<dbReference type="AlphaFoldDB" id="A0A9N7YFV5"/>
<feature type="region of interest" description="Disordered" evidence="9">
    <location>
        <begin position="155"/>
        <end position="174"/>
    </location>
</feature>
<dbReference type="InterPro" id="IPR002126">
    <property type="entry name" value="Cadherin-like_dom"/>
</dbReference>
<dbReference type="SUPFAM" id="SSF49313">
    <property type="entry name" value="Cadherin-like"/>
    <property type="match status" value="2"/>
</dbReference>
<dbReference type="PROSITE" id="PS50268">
    <property type="entry name" value="CADHERIN_2"/>
    <property type="match status" value="1"/>
</dbReference>